<evidence type="ECO:0000256" key="8">
    <source>
        <dbReference type="ARBA" id="ARBA00022884"/>
    </source>
</evidence>
<comment type="subunit">
    <text evidence="10">Monomer. Associates with 30S ribosomal subunit, binds 16S rRNA.</text>
</comment>
<protein>
    <recommendedName>
        <fullName evidence="10">Small ribosomal subunit biogenesis GTPase RsgA</fullName>
        <ecNumber evidence="10">3.6.1.-</ecNumber>
    </recommendedName>
</protein>
<reference evidence="13 14" key="1">
    <citation type="submission" date="2017-08" db="EMBL/GenBank/DDBJ databases">
        <title>WGS of Clinical strains of the CDC Group NO-1 linked to zoonotic infections in humans.</title>
        <authorList>
            <person name="Bernier A.-M."/>
            <person name="Bernard K."/>
        </authorList>
    </citation>
    <scope>NUCLEOTIDE SEQUENCE [LARGE SCALE GENOMIC DNA]</scope>
    <source>
        <strain evidence="13 14">NML03-0146</strain>
    </source>
</reference>
<gene>
    <name evidence="10 13" type="primary">rsgA</name>
    <name evidence="13" type="ORF">CK620_03265</name>
</gene>
<dbReference type="EC" id="3.6.1.-" evidence="10"/>
<dbReference type="Gene3D" id="2.40.50.140">
    <property type="entry name" value="Nucleic acid-binding proteins"/>
    <property type="match status" value="1"/>
</dbReference>
<evidence type="ECO:0000313" key="14">
    <source>
        <dbReference type="Proteomes" id="UP000217999"/>
    </source>
</evidence>
<dbReference type="Pfam" id="PF03193">
    <property type="entry name" value="RsgA_GTPase"/>
    <property type="match status" value="1"/>
</dbReference>
<proteinExistence type="inferred from homology"/>
<evidence type="ECO:0000256" key="7">
    <source>
        <dbReference type="ARBA" id="ARBA00022833"/>
    </source>
</evidence>
<dbReference type="InterPro" id="IPR012340">
    <property type="entry name" value="NA-bd_OB-fold"/>
</dbReference>
<evidence type="ECO:0000256" key="1">
    <source>
        <dbReference type="ARBA" id="ARBA00022490"/>
    </source>
</evidence>
<dbReference type="InterPro" id="IPR030378">
    <property type="entry name" value="G_CP_dom"/>
</dbReference>
<evidence type="ECO:0000256" key="6">
    <source>
        <dbReference type="ARBA" id="ARBA00022801"/>
    </source>
</evidence>
<sequence length="345" mass="37865">MTVTRPGTDLQHGLVVTGHGRHYVVEASDGSRRICHPRGKKSQAVVGDRVQWLAAPTGGLDEEGSIEAIEPRRNLFYRQDAVRTKAFAANIDQILVLLAAEPVFSEEQLAKSLVAAQAAGIEVLIGLNKEDVQSPFERAWQRLRAYRQLWPQEEPSAPAQPLYPVLRLQLDAEHGGSDFAQLRQRLQGRATLVLGPSGVGKSTLINRLIPDAAAQTAEISRALNSGRHTTTVTTWYWLDRASGTAVLDSPGFQEFGLNHIRRQDLPRWMPDIGRHATGCRFHNCSHRHEPGCVVRAAVAEDDAPHPDDDTVVGQSPAPEAAPRALPAIAASRYALYQRLFEQLGS</sequence>
<organism evidence="13 14">
    <name type="scientific">Vandammella animalimorsus</name>
    <dbReference type="NCBI Taxonomy" id="2029117"/>
    <lineage>
        <taxon>Bacteria</taxon>
        <taxon>Pseudomonadati</taxon>
        <taxon>Pseudomonadota</taxon>
        <taxon>Betaproteobacteria</taxon>
        <taxon>Burkholderiales</taxon>
        <taxon>Comamonadaceae</taxon>
        <taxon>Vandammella</taxon>
    </lineage>
</organism>
<dbReference type="HAMAP" id="MF_01820">
    <property type="entry name" value="GTPase_RsgA"/>
    <property type="match status" value="1"/>
</dbReference>
<keyword evidence="6 10" id="KW-0378">Hydrolase</keyword>
<dbReference type="GO" id="GO:0003924">
    <property type="term" value="F:GTPase activity"/>
    <property type="evidence" value="ECO:0007669"/>
    <property type="project" value="UniProtKB-UniRule"/>
</dbReference>
<dbReference type="PROSITE" id="PS50936">
    <property type="entry name" value="ENGC_GTPASE"/>
    <property type="match status" value="1"/>
</dbReference>
<keyword evidence="5 10" id="KW-0547">Nucleotide-binding</keyword>
<name>A0A2A2AES9_9BURK</name>
<keyword evidence="8 10" id="KW-0694">RNA-binding</keyword>
<dbReference type="PROSITE" id="PS51721">
    <property type="entry name" value="G_CP"/>
    <property type="match status" value="1"/>
</dbReference>
<comment type="function">
    <text evidence="10">One of several proteins that assist in the late maturation steps of the functional core of the 30S ribosomal subunit. Helps release RbfA from mature subunits. May play a role in the assembly of ribosomal proteins into the subunit. Circularly permuted GTPase that catalyzes slow GTP hydrolysis, GTPase activity is stimulated by the 30S ribosomal subunit.</text>
</comment>
<feature type="domain" description="EngC GTPase" evidence="11">
    <location>
        <begin position="89"/>
        <end position="253"/>
    </location>
</feature>
<dbReference type="GO" id="GO:0046872">
    <property type="term" value="F:metal ion binding"/>
    <property type="evidence" value="ECO:0007669"/>
    <property type="project" value="UniProtKB-KW"/>
</dbReference>
<dbReference type="Gene3D" id="1.10.40.50">
    <property type="entry name" value="Probable gtpase engc, domain 3"/>
    <property type="match status" value="1"/>
</dbReference>
<comment type="similarity">
    <text evidence="10">Belongs to the TRAFAC class YlqF/YawG GTPase family. RsgA subfamily.</text>
</comment>
<dbReference type="Gene3D" id="3.40.50.300">
    <property type="entry name" value="P-loop containing nucleotide triphosphate hydrolases"/>
    <property type="match status" value="1"/>
</dbReference>
<keyword evidence="2 10" id="KW-0690">Ribosome biogenesis</keyword>
<evidence type="ECO:0000313" key="13">
    <source>
        <dbReference type="EMBL" id="PAT36234.1"/>
    </source>
</evidence>
<feature type="domain" description="CP-type G" evidence="12">
    <location>
        <begin position="78"/>
        <end position="255"/>
    </location>
</feature>
<dbReference type="PANTHER" id="PTHR32120">
    <property type="entry name" value="SMALL RIBOSOMAL SUBUNIT BIOGENESIS GTPASE RSGA"/>
    <property type="match status" value="1"/>
</dbReference>
<dbReference type="NCBIfam" id="TIGR00157">
    <property type="entry name" value="ribosome small subunit-dependent GTPase A"/>
    <property type="match status" value="1"/>
</dbReference>
<comment type="subcellular location">
    <subcellularLocation>
        <location evidence="10">Cytoplasm</location>
    </subcellularLocation>
</comment>
<feature type="binding site" evidence="10">
    <location>
        <begin position="195"/>
        <end position="203"/>
    </location>
    <ligand>
        <name>GTP</name>
        <dbReference type="ChEBI" id="CHEBI:37565"/>
    </ligand>
</feature>
<keyword evidence="1 10" id="KW-0963">Cytoplasm</keyword>
<dbReference type="Proteomes" id="UP000217999">
    <property type="component" value="Unassembled WGS sequence"/>
</dbReference>
<feature type="binding site" evidence="10">
    <location>
        <position position="284"/>
    </location>
    <ligand>
        <name>Zn(2+)</name>
        <dbReference type="ChEBI" id="CHEBI:29105"/>
    </ligand>
</feature>
<dbReference type="InterPro" id="IPR010914">
    <property type="entry name" value="RsgA_GTPase_dom"/>
</dbReference>
<evidence type="ECO:0000256" key="9">
    <source>
        <dbReference type="ARBA" id="ARBA00023134"/>
    </source>
</evidence>
<dbReference type="EMBL" id="NSJF01000001">
    <property type="protein sequence ID" value="PAT36234.1"/>
    <property type="molecule type" value="Genomic_DNA"/>
</dbReference>
<feature type="binding site" evidence="10">
    <location>
        <position position="292"/>
    </location>
    <ligand>
        <name>Zn(2+)</name>
        <dbReference type="ChEBI" id="CHEBI:29105"/>
    </ligand>
</feature>
<dbReference type="GO" id="GO:0005737">
    <property type="term" value="C:cytoplasm"/>
    <property type="evidence" value="ECO:0007669"/>
    <property type="project" value="UniProtKB-SubCell"/>
</dbReference>
<feature type="binding site" evidence="10">
    <location>
        <position position="279"/>
    </location>
    <ligand>
        <name>Zn(2+)</name>
        <dbReference type="ChEBI" id="CHEBI:29105"/>
    </ligand>
</feature>
<comment type="caution">
    <text evidence="13">The sequence shown here is derived from an EMBL/GenBank/DDBJ whole genome shotgun (WGS) entry which is preliminary data.</text>
</comment>
<keyword evidence="7 10" id="KW-0862">Zinc</keyword>
<evidence type="ECO:0000256" key="2">
    <source>
        <dbReference type="ARBA" id="ARBA00022517"/>
    </source>
</evidence>
<dbReference type="RefSeq" id="WP_095549032.1">
    <property type="nucleotide sequence ID" value="NZ_NSJF01000001.1"/>
</dbReference>
<dbReference type="SUPFAM" id="SSF50249">
    <property type="entry name" value="Nucleic acid-binding proteins"/>
    <property type="match status" value="1"/>
</dbReference>
<feature type="binding site" evidence="10">
    <location>
        <begin position="128"/>
        <end position="131"/>
    </location>
    <ligand>
        <name>GTP</name>
        <dbReference type="ChEBI" id="CHEBI:37565"/>
    </ligand>
</feature>
<dbReference type="CDD" id="cd04466">
    <property type="entry name" value="S1_YloQ_GTPase"/>
    <property type="match status" value="1"/>
</dbReference>
<dbReference type="GO" id="GO:0019843">
    <property type="term" value="F:rRNA binding"/>
    <property type="evidence" value="ECO:0007669"/>
    <property type="project" value="UniProtKB-KW"/>
</dbReference>
<keyword evidence="3 10" id="KW-0479">Metal-binding</keyword>
<feature type="binding site" evidence="10">
    <location>
        <position position="286"/>
    </location>
    <ligand>
        <name>Zn(2+)</name>
        <dbReference type="ChEBI" id="CHEBI:29105"/>
    </ligand>
</feature>
<dbReference type="InterPro" id="IPR031944">
    <property type="entry name" value="RsgA_N"/>
</dbReference>
<evidence type="ECO:0000256" key="4">
    <source>
        <dbReference type="ARBA" id="ARBA00022730"/>
    </source>
</evidence>
<evidence type="ECO:0000259" key="11">
    <source>
        <dbReference type="PROSITE" id="PS50936"/>
    </source>
</evidence>
<keyword evidence="4 10" id="KW-0699">rRNA-binding</keyword>
<comment type="cofactor">
    <cofactor evidence="10">
        <name>Zn(2+)</name>
        <dbReference type="ChEBI" id="CHEBI:29105"/>
    </cofactor>
    <text evidence="10">Binds 1 zinc ion per subunit.</text>
</comment>
<evidence type="ECO:0000256" key="10">
    <source>
        <dbReference type="HAMAP-Rule" id="MF_01820"/>
    </source>
</evidence>
<dbReference type="InterPro" id="IPR004881">
    <property type="entry name" value="Ribosome_biogen_GTPase_RsgA"/>
</dbReference>
<dbReference type="GO" id="GO:0042274">
    <property type="term" value="P:ribosomal small subunit biogenesis"/>
    <property type="evidence" value="ECO:0007669"/>
    <property type="project" value="UniProtKB-UniRule"/>
</dbReference>
<dbReference type="AlphaFoldDB" id="A0A2A2AES9"/>
<dbReference type="CDD" id="cd01854">
    <property type="entry name" value="YjeQ_EngC"/>
    <property type="match status" value="1"/>
</dbReference>
<evidence type="ECO:0000256" key="3">
    <source>
        <dbReference type="ARBA" id="ARBA00022723"/>
    </source>
</evidence>
<evidence type="ECO:0000256" key="5">
    <source>
        <dbReference type="ARBA" id="ARBA00022741"/>
    </source>
</evidence>
<accession>A0A2A2AES9</accession>
<evidence type="ECO:0000259" key="12">
    <source>
        <dbReference type="PROSITE" id="PS51721"/>
    </source>
</evidence>
<dbReference type="GO" id="GO:0005525">
    <property type="term" value="F:GTP binding"/>
    <property type="evidence" value="ECO:0007669"/>
    <property type="project" value="UniProtKB-UniRule"/>
</dbReference>
<dbReference type="InterPro" id="IPR027417">
    <property type="entry name" value="P-loop_NTPase"/>
</dbReference>
<dbReference type="SUPFAM" id="SSF52540">
    <property type="entry name" value="P-loop containing nucleoside triphosphate hydrolases"/>
    <property type="match status" value="1"/>
</dbReference>
<keyword evidence="9 10" id="KW-0342">GTP-binding</keyword>
<dbReference type="PANTHER" id="PTHR32120:SF11">
    <property type="entry name" value="SMALL RIBOSOMAL SUBUNIT BIOGENESIS GTPASE RSGA 1, MITOCHONDRIAL-RELATED"/>
    <property type="match status" value="1"/>
</dbReference>